<protein>
    <submittedName>
        <fullName evidence="2">Uncharacterized protein</fullName>
    </submittedName>
</protein>
<proteinExistence type="predicted"/>
<comment type="caution">
    <text evidence="2">The sequence shown here is derived from an EMBL/GenBank/DDBJ whole genome shotgun (WGS) entry which is preliminary data.</text>
</comment>
<gene>
    <name evidence="2" type="ORF">DDK22_04095</name>
</gene>
<evidence type="ECO:0000256" key="1">
    <source>
        <dbReference type="SAM" id="SignalP"/>
    </source>
</evidence>
<evidence type="ECO:0000313" key="3">
    <source>
        <dbReference type="Proteomes" id="UP000253501"/>
    </source>
</evidence>
<sequence>MRLAIWLVVVTVLWSGAAVAASFGSKGGPDPANIDHIADLLREDPYDLELLISFGTSKGGSAGHIALAIRDEVPGDDLVYSANFYADRARRHATGFYTKDLMVAIPKTEYLYKTVSSVAQTASFGLDFGEIYKRSIIGVRVYGVPASDKAALAAYFKRINYDYHRRARNTEYHRGEIKYDYLRLNCAKTIGAAFKFGANYRDLDVTSARVLSGRRVVAAATANIPTEMAMKLIEEWGKRGYGMDVVLYKKYGGSSYVDPHEDEKVAFKDLPNRFPSVLSLDFRREEGAYQDFDNLFAMYLLYNLGKYSVRVSERTLLLEIEKEKDPMSYQEAARLANRSARSDSENFRRHLEFRPRGTPIGETPDNTHLYNFTDDSAMKIQPNKD</sequence>
<evidence type="ECO:0000313" key="2">
    <source>
        <dbReference type="EMBL" id="RCJ09891.1"/>
    </source>
</evidence>
<feature type="signal peptide" evidence="1">
    <location>
        <begin position="1"/>
        <end position="20"/>
    </location>
</feature>
<reference evidence="2 3" key="1">
    <citation type="submission" date="2018-04" db="EMBL/GenBank/DDBJ databases">
        <title>Cupriavidus necator CR12 genome sequencing and assembly.</title>
        <authorList>
            <person name="Ben Fekih I."/>
            <person name="Mazhar H.S."/>
            <person name="Bello S.K."/>
            <person name="Rensing C."/>
        </authorList>
    </citation>
    <scope>NUCLEOTIDE SEQUENCE [LARGE SCALE GENOMIC DNA]</scope>
    <source>
        <strain evidence="2 3">CR12</strain>
    </source>
</reference>
<dbReference type="EMBL" id="QDHA01000008">
    <property type="protein sequence ID" value="RCJ09891.1"/>
    <property type="molecule type" value="Genomic_DNA"/>
</dbReference>
<accession>A0A367PPQ5</accession>
<dbReference type="AlphaFoldDB" id="A0A367PPQ5"/>
<dbReference type="Proteomes" id="UP000253501">
    <property type="component" value="Unassembled WGS sequence"/>
</dbReference>
<keyword evidence="1" id="KW-0732">Signal</keyword>
<organism evidence="2 3">
    <name type="scientific">Cupriavidus necator</name>
    <name type="common">Alcaligenes eutrophus</name>
    <name type="synonym">Ralstonia eutropha</name>
    <dbReference type="NCBI Taxonomy" id="106590"/>
    <lineage>
        <taxon>Bacteria</taxon>
        <taxon>Pseudomonadati</taxon>
        <taxon>Pseudomonadota</taxon>
        <taxon>Betaproteobacteria</taxon>
        <taxon>Burkholderiales</taxon>
        <taxon>Burkholderiaceae</taxon>
        <taxon>Cupriavidus</taxon>
    </lineage>
</organism>
<feature type="chain" id="PRO_5016992297" evidence="1">
    <location>
        <begin position="21"/>
        <end position="385"/>
    </location>
</feature>
<name>A0A367PPQ5_CUPNE</name>